<dbReference type="GO" id="GO:0005524">
    <property type="term" value="F:ATP binding"/>
    <property type="evidence" value="ECO:0007669"/>
    <property type="project" value="UniProtKB-KW"/>
</dbReference>
<dbReference type="Gene3D" id="1.10.3290.10">
    <property type="entry name" value="Fido-like domain"/>
    <property type="match status" value="1"/>
</dbReference>
<accession>A0A2A6FR59</accession>
<dbReference type="SUPFAM" id="SSF140931">
    <property type="entry name" value="Fic-like"/>
    <property type="match status" value="1"/>
</dbReference>
<feature type="domain" description="Fido" evidence="3">
    <location>
        <begin position="60"/>
        <end position="202"/>
    </location>
</feature>
<gene>
    <name evidence="4" type="ORF">B5766_06400</name>
</gene>
<evidence type="ECO:0000256" key="1">
    <source>
        <dbReference type="PIRSR" id="PIRSR640198-1"/>
    </source>
</evidence>
<sequence length="208" mass="23434">MGPAGEADESLTRRFATTQGELTYAQLADAVAPHLADAVAPHLAALLDRIVDGEYADQPFTDELVRHFHHEIIGELLPDIAGEWRREPVQIGYHLPADWFQVPILMRDYADNVQARIAGADTLDLQIELLAYTEGEFLHIHPFADFNGRAVRALLSELLMRLDFPPVEVAVERGTPHFAQYTTALAHYDNGRIEPLIEFWEERLDEGL</sequence>
<comment type="caution">
    <text evidence="4">The sequence shown here is derived from an EMBL/GenBank/DDBJ whole genome shotgun (WGS) entry which is preliminary data.</text>
</comment>
<reference evidence="5" key="1">
    <citation type="submission" date="2017-03" db="EMBL/GenBank/DDBJ databases">
        <authorList>
            <person name="Lund M.B."/>
        </authorList>
    </citation>
    <scope>NUCLEOTIDE SEQUENCE [LARGE SCALE GENOMIC DNA]</scope>
</reference>
<dbReference type="PANTHER" id="PTHR13504">
    <property type="entry name" value="FIDO DOMAIN-CONTAINING PROTEIN DDB_G0283145"/>
    <property type="match status" value="1"/>
</dbReference>
<feature type="active site" evidence="1">
    <location>
        <position position="141"/>
    </location>
</feature>
<dbReference type="InterPro" id="IPR040198">
    <property type="entry name" value="Fido_containing"/>
</dbReference>
<protein>
    <recommendedName>
        <fullName evidence="3">Fido domain-containing protein</fullName>
    </recommendedName>
</protein>
<feature type="binding site" evidence="2">
    <location>
        <begin position="145"/>
        <end position="152"/>
    </location>
    <ligand>
        <name>ATP</name>
        <dbReference type="ChEBI" id="CHEBI:30616"/>
    </ligand>
</feature>
<dbReference type="Proteomes" id="UP000219994">
    <property type="component" value="Unassembled WGS sequence"/>
</dbReference>
<proteinExistence type="predicted"/>
<keyword evidence="2" id="KW-0067">ATP-binding</keyword>
<keyword evidence="2" id="KW-0547">Nucleotide-binding</keyword>
<evidence type="ECO:0000259" key="3">
    <source>
        <dbReference type="PROSITE" id="PS51459"/>
    </source>
</evidence>
<dbReference type="InterPro" id="IPR003812">
    <property type="entry name" value="Fido"/>
</dbReference>
<evidence type="ECO:0000313" key="4">
    <source>
        <dbReference type="EMBL" id="PDQ35362.1"/>
    </source>
</evidence>
<dbReference type="AlphaFoldDB" id="A0A2A6FR59"/>
<dbReference type="EMBL" id="NAEP01000035">
    <property type="protein sequence ID" value="PDQ35362.1"/>
    <property type="molecule type" value="Genomic_DNA"/>
</dbReference>
<dbReference type="Pfam" id="PF02661">
    <property type="entry name" value="Fic"/>
    <property type="match status" value="1"/>
</dbReference>
<dbReference type="InterPro" id="IPR036597">
    <property type="entry name" value="Fido-like_dom_sf"/>
</dbReference>
<evidence type="ECO:0000313" key="5">
    <source>
        <dbReference type="Proteomes" id="UP000219994"/>
    </source>
</evidence>
<evidence type="ECO:0000256" key="2">
    <source>
        <dbReference type="PIRSR" id="PIRSR640198-2"/>
    </source>
</evidence>
<dbReference type="PANTHER" id="PTHR13504:SF38">
    <property type="entry name" value="FIDO DOMAIN-CONTAINING PROTEIN"/>
    <property type="match status" value="1"/>
</dbReference>
<organism evidence="4 5">
    <name type="scientific">Candidatus Lumbricidiphila eiseniae</name>
    <dbReference type="NCBI Taxonomy" id="1969409"/>
    <lineage>
        <taxon>Bacteria</taxon>
        <taxon>Bacillati</taxon>
        <taxon>Actinomycetota</taxon>
        <taxon>Actinomycetes</taxon>
        <taxon>Micrococcales</taxon>
        <taxon>Microbacteriaceae</taxon>
        <taxon>Candidatus Lumbricidiphila</taxon>
    </lineage>
</organism>
<name>A0A2A6FR59_9MICO</name>
<dbReference type="PROSITE" id="PS51459">
    <property type="entry name" value="FIDO"/>
    <property type="match status" value="1"/>
</dbReference>